<dbReference type="Proteomes" id="UP001364764">
    <property type="component" value="Chromosome"/>
</dbReference>
<dbReference type="GeneID" id="93475384"/>
<dbReference type="RefSeq" id="WP_036669362.1">
    <property type="nucleotide sequence ID" value="NZ_BIMJ01000002.1"/>
</dbReference>
<sequence>MRKRHSIEKAEWSETRENQYHKDCKNIVFSFGDRLIEEGGTVYLKRKEVEIKVIKPLKRKTFWYETWLKIKEIYST</sequence>
<dbReference type="AlphaFoldDB" id="A0ABD8AXE1"/>
<proteinExistence type="predicted"/>
<evidence type="ECO:0000313" key="2">
    <source>
        <dbReference type="Proteomes" id="UP001364764"/>
    </source>
</evidence>
<protein>
    <submittedName>
        <fullName evidence="1">Uncharacterized protein</fullName>
    </submittedName>
</protein>
<evidence type="ECO:0000313" key="1">
    <source>
        <dbReference type="EMBL" id="WWP22088.1"/>
    </source>
</evidence>
<accession>A0ABD8AXE1</accession>
<gene>
    <name evidence="1" type="ORF">V6668_07925</name>
</gene>
<organism evidence="1 2">
    <name type="scientific">Paenibacillus amylolyticus</name>
    <dbReference type="NCBI Taxonomy" id="1451"/>
    <lineage>
        <taxon>Bacteria</taxon>
        <taxon>Bacillati</taxon>
        <taxon>Bacillota</taxon>
        <taxon>Bacilli</taxon>
        <taxon>Bacillales</taxon>
        <taxon>Paenibacillaceae</taxon>
        <taxon>Paenibacillus</taxon>
    </lineage>
</organism>
<name>A0ABD8AXE1_PAEAM</name>
<dbReference type="EMBL" id="CP145892">
    <property type="protein sequence ID" value="WWP22088.1"/>
    <property type="molecule type" value="Genomic_DNA"/>
</dbReference>
<reference evidence="1 2" key="1">
    <citation type="submission" date="2024-02" db="EMBL/GenBank/DDBJ databases">
        <title>Complete sequences of two Paenibacillus sp. strains and one Lysinibacillus strain isolated from the environment on STAA medium highlight biotechnological potential.</title>
        <authorList>
            <person name="Attere S.A."/>
            <person name="Piche L.C."/>
            <person name="Intertaglia L."/>
            <person name="Lami R."/>
            <person name="Charette S.J."/>
            <person name="Vincent A.T."/>
        </authorList>
    </citation>
    <scope>NUCLEOTIDE SEQUENCE [LARGE SCALE GENOMIC DNA]</scope>
    <source>
        <strain evidence="1 2">Y5S-7</strain>
    </source>
</reference>